<dbReference type="InterPro" id="IPR036365">
    <property type="entry name" value="PGBD-like_sf"/>
</dbReference>
<dbReference type="PROSITE" id="PS52029">
    <property type="entry name" value="LD_TPASE"/>
    <property type="match status" value="1"/>
</dbReference>
<evidence type="ECO:0000256" key="1">
    <source>
        <dbReference type="ARBA" id="ARBA00004752"/>
    </source>
</evidence>
<dbReference type="Proteomes" id="UP000660745">
    <property type="component" value="Unassembled WGS sequence"/>
</dbReference>
<dbReference type="Gene3D" id="1.10.101.10">
    <property type="entry name" value="PGBD-like superfamily/PGBD"/>
    <property type="match status" value="1"/>
</dbReference>
<evidence type="ECO:0000256" key="6">
    <source>
        <dbReference type="PROSITE-ProRule" id="PRU01373"/>
    </source>
</evidence>
<dbReference type="InterPro" id="IPR002477">
    <property type="entry name" value="Peptidoglycan-bd-like"/>
</dbReference>
<proteinExistence type="predicted"/>
<dbReference type="InterPro" id="IPR036366">
    <property type="entry name" value="PGBDSf"/>
</dbReference>
<dbReference type="EMBL" id="BMNK01000004">
    <property type="protein sequence ID" value="GGP06687.1"/>
    <property type="molecule type" value="Genomic_DNA"/>
</dbReference>
<dbReference type="InterPro" id="IPR038063">
    <property type="entry name" value="Transpep_catalytic_dom"/>
</dbReference>
<keyword evidence="7" id="KW-0732">Signal</keyword>
<comment type="pathway">
    <text evidence="1 6">Cell wall biogenesis; peptidoglycan biosynthesis.</text>
</comment>
<evidence type="ECO:0000313" key="10">
    <source>
        <dbReference type="Proteomes" id="UP000660745"/>
    </source>
</evidence>
<dbReference type="GO" id="GO:0018104">
    <property type="term" value="P:peptidoglycan-protein cross-linking"/>
    <property type="evidence" value="ECO:0007669"/>
    <property type="project" value="TreeGrafter"/>
</dbReference>
<dbReference type="GO" id="GO:0071555">
    <property type="term" value="P:cell wall organization"/>
    <property type="evidence" value="ECO:0007669"/>
    <property type="project" value="UniProtKB-UniRule"/>
</dbReference>
<dbReference type="SUPFAM" id="SSF47090">
    <property type="entry name" value="PGBD-like"/>
    <property type="match status" value="1"/>
</dbReference>
<dbReference type="RefSeq" id="WP_189139302.1">
    <property type="nucleotide sequence ID" value="NZ_BMNK01000004.1"/>
</dbReference>
<evidence type="ECO:0000256" key="7">
    <source>
        <dbReference type="SAM" id="SignalP"/>
    </source>
</evidence>
<dbReference type="PANTHER" id="PTHR30582:SF2">
    <property type="entry name" value="L,D-TRANSPEPTIDASE YCIB-RELATED"/>
    <property type="match status" value="1"/>
</dbReference>
<reference evidence="9" key="2">
    <citation type="submission" date="2020-09" db="EMBL/GenBank/DDBJ databases">
        <authorList>
            <person name="Sun Q."/>
            <person name="Zhou Y."/>
        </authorList>
    </citation>
    <scope>NUCLEOTIDE SEQUENCE</scope>
    <source>
        <strain evidence="9">CGMCC 4.7430</strain>
    </source>
</reference>
<reference evidence="9" key="1">
    <citation type="journal article" date="2014" name="Int. J. Syst. Evol. Microbiol.">
        <title>Complete genome sequence of Corynebacterium casei LMG S-19264T (=DSM 44701T), isolated from a smear-ripened cheese.</title>
        <authorList>
            <consortium name="US DOE Joint Genome Institute (JGI-PGF)"/>
            <person name="Walter F."/>
            <person name="Albersmeier A."/>
            <person name="Kalinowski J."/>
            <person name="Ruckert C."/>
        </authorList>
    </citation>
    <scope>NUCLEOTIDE SEQUENCE</scope>
    <source>
        <strain evidence="9">CGMCC 4.7430</strain>
    </source>
</reference>
<keyword evidence="2" id="KW-0808">Transferase</keyword>
<evidence type="ECO:0000256" key="2">
    <source>
        <dbReference type="ARBA" id="ARBA00022679"/>
    </source>
</evidence>
<sequence length="239" mass="26482">MINVHRPLVLALCLGFPVVPGVAVADTTPLEIVLRPGDRGDSVERLQRLLRDEGYLWGRVSGVYDDPTTAAVWGFQKLHGIRPHAKVDHVMWRALNRPRRPRPLVSNGARDRVEIDLRRQLLVVYRDRRPVLITHMSSGAGVTFCNGGRCRTATTPVGDFRVTTRAPGWTTGPLGSMYNSLYFVGGVAMHGSTRVPLWPASHGCVRLPMKAADRLYQLVGVGEPVHVRGRSTVVSNNRR</sequence>
<dbReference type="InterPro" id="IPR050979">
    <property type="entry name" value="LD-transpeptidase"/>
</dbReference>
<comment type="caution">
    <text evidence="9">The sequence shown here is derived from an EMBL/GenBank/DDBJ whole genome shotgun (WGS) entry which is preliminary data.</text>
</comment>
<evidence type="ECO:0000256" key="5">
    <source>
        <dbReference type="ARBA" id="ARBA00023316"/>
    </source>
</evidence>
<dbReference type="GO" id="GO:0016740">
    <property type="term" value="F:transferase activity"/>
    <property type="evidence" value="ECO:0007669"/>
    <property type="project" value="UniProtKB-KW"/>
</dbReference>
<evidence type="ECO:0000313" key="9">
    <source>
        <dbReference type="EMBL" id="GGP06687.1"/>
    </source>
</evidence>
<dbReference type="AlphaFoldDB" id="A0A918A7I2"/>
<feature type="signal peptide" evidence="7">
    <location>
        <begin position="1"/>
        <end position="25"/>
    </location>
</feature>
<name>A0A918A7I2_9ACTN</name>
<feature type="domain" description="L,D-TPase catalytic" evidence="8">
    <location>
        <begin position="111"/>
        <end position="228"/>
    </location>
</feature>
<evidence type="ECO:0000259" key="8">
    <source>
        <dbReference type="PROSITE" id="PS52029"/>
    </source>
</evidence>
<dbReference type="GO" id="GO:0008360">
    <property type="term" value="P:regulation of cell shape"/>
    <property type="evidence" value="ECO:0007669"/>
    <property type="project" value="UniProtKB-UniRule"/>
</dbReference>
<evidence type="ECO:0000256" key="4">
    <source>
        <dbReference type="ARBA" id="ARBA00022984"/>
    </source>
</evidence>
<feature type="chain" id="PRO_5037455975" evidence="7">
    <location>
        <begin position="26"/>
        <end position="239"/>
    </location>
</feature>
<organism evidence="9 10">
    <name type="scientific">Nonomuraea glycinis</name>
    <dbReference type="NCBI Taxonomy" id="2047744"/>
    <lineage>
        <taxon>Bacteria</taxon>
        <taxon>Bacillati</taxon>
        <taxon>Actinomycetota</taxon>
        <taxon>Actinomycetes</taxon>
        <taxon>Streptosporangiales</taxon>
        <taxon>Streptosporangiaceae</taxon>
        <taxon>Nonomuraea</taxon>
    </lineage>
</organism>
<protein>
    <submittedName>
        <fullName evidence="9">Peptidoglycan-binding protein</fullName>
    </submittedName>
</protein>
<dbReference type="GO" id="GO:0005576">
    <property type="term" value="C:extracellular region"/>
    <property type="evidence" value="ECO:0007669"/>
    <property type="project" value="TreeGrafter"/>
</dbReference>
<accession>A0A918A7I2</accession>
<dbReference type="Gene3D" id="2.40.440.10">
    <property type="entry name" value="L,D-transpeptidase catalytic domain-like"/>
    <property type="match status" value="1"/>
</dbReference>
<keyword evidence="4 6" id="KW-0573">Peptidoglycan synthesis</keyword>
<dbReference type="GO" id="GO:0071972">
    <property type="term" value="F:peptidoglycan L,D-transpeptidase activity"/>
    <property type="evidence" value="ECO:0007669"/>
    <property type="project" value="TreeGrafter"/>
</dbReference>
<keyword evidence="10" id="KW-1185">Reference proteome</keyword>
<keyword evidence="3 6" id="KW-0133">Cell shape</keyword>
<gene>
    <name evidence="9" type="ORF">GCM10012278_31400</name>
</gene>
<dbReference type="SUPFAM" id="SSF141523">
    <property type="entry name" value="L,D-transpeptidase catalytic domain-like"/>
    <property type="match status" value="1"/>
</dbReference>
<feature type="active site" description="Proton donor/acceptor" evidence="6">
    <location>
        <position position="190"/>
    </location>
</feature>
<dbReference type="CDD" id="cd16913">
    <property type="entry name" value="YkuD_like"/>
    <property type="match status" value="1"/>
</dbReference>
<keyword evidence="5 6" id="KW-0961">Cell wall biogenesis/degradation</keyword>
<feature type="active site" description="Nucleophile" evidence="6">
    <location>
        <position position="204"/>
    </location>
</feature>
<dbReference type="Pfam" id="PF03734">
    <property type="entry name" value="YkuD"/>
    <property type="match status" value="1"/>
</dbReference>
<evidence type="ECO:0000256" key="3">
    <source>
        <dbReference type="ARBA" id="ARBA00022960"/>
    </source>
</evidence>
<dbReference type="Pfam" id="PF01471">
    <property type="entry name" value="PG_binding_1"/>
    <property type="match status" value="1"/>
</dbReference>
<dbReference type="InterPro" id="IPR005490">
    <property type="entry name" value="LD_TPept_cat_dom"/>
</dbReference>
<dbReference type="PANTHER" id="PTHR30582">
    <property type="entry name" value="L,D-TRANSPEPTIDASE"/>
    <property type="match status" value="1"/>
</dbReference>